<accession>A0A015KGM9</accession>
<evidence type="ECO:0000313" key="1">
    <source>
        <dbReference type="EMBL" id="EXX78795.1"/>
    </source>
</evidence>
<gene>
    <name evidence="1" type="ORF">RirG_011850</name>
</gene>
<keyword evidence="2" id="KW-1185">Reference proteome</keyword>
<comment type="caution">
    <text evidence="1">The sequence shown here is derived from an EMBL/GenBank/DDBJ whole genome shotgun (WGS) entry which is preliminary data.</text>
</comment>
<protein>
    <submittedName>
        <fullName evidence="1">Uncharacterized protein</fullName>
    </submittedName>
</protein>
<name>A0A015KGM9_RHIIW</name>
<evidence type="ECO:0000313" key="2">
    <source>
        <dbReference type="Proteomes" id="UP000022910"/>
    </source>
</evidence>
<dbReference type="HOGENOM" id="CLU_3033585_0_0_1"/>
<dbReference type="EMBL" id="JEMT01008078">
    <property type="protein sequence ID" value="EXX78795.1"/>
    <property type="molecule type" value="Genomic_DNA"/>
</dbReference>
<organism evidence="1 2">
    <name type="scientific">Rhizophagus irregularis (strain DAOM 197198w)</name>
    <name type="common">Glomus intraradices</name>
    <dbReference type="NCBI Taxonomy" id="1432141"/>
    <lineage>
        <taxon>Eukaryota</taxon>
        <taxon>Fungi</taxon>
        <taxon>Fungi incertae sedis</taxon>
        <taxon>Mucoromycota</taxon>
        <taxon>Glomeromycotina</taxon>
        <taxon>Glomeromycetes</taxon>
        <taxon>Glomerales</taxon>
        <taxon>Glomeraceae</taxon>
        <taxon>Rhizophagus</taxon>
    </lineage>
</organism>
<dbReference type="Proteomes" id="UP000022910">
    <property type="component" value="Unassembled WGS sequence"/>
</dbReference>
<dbReference type="AlphaFoldDB" id="A0A015KGM9"/>
<sequence>MILVLRSSVNLLNVMSVDACLITLFVKSTITATYQSLRINLILLLMESKILWELI</sequence>
<reference evidence="1 2" key="1">
    <citation type="submission" date="2014-02" db="EMBL/GenBank/DDBJ databases">
        <title>Single nucleus genome sequencing reveals high similarity among nuclei of an endomycorrhizal fungus.</title>
        <authorList>
            <person name="Lin K."/>
            <person name="Geurts R."/>
            <person name="Zhang Z."/>
            <person name="Limpens E."/>
            <person name="Saunders D.G."/>
            <person name="Mu D."/>
            <person name="Pang E."/>
            <person name="Cao H."/>
            <person name="Cha H."/>
            <person name="Lin T."/>
            <person name="Zhou Q."/>
            <person name="Shang Y."/>
            <person name="Li Y."/>
            <person name="Ivanov S."/>
            <person name="Sharma T."/>
            <person name="Velzen R.V."/>
            <person name="Ruijter N.D."/>
            <person name="Aanen D.K."/>
            <person name="Win J."/>
            <person name="Kamoun S."/>
            <person name="Bisseling T."/>
            <person name="Huang S."/>
        </authorList>
    </citation>
    <scope>NUCLEOTIDE SEQUENCE [LARGE SCALE GENOMIC DNA]</scope>
    <source>
        <strain evidence="2">DAOM197198w</strain>
    </source>
</reference>
<proteinExistence type="predicted"/>